<gene>
    <name evidence="5" type="ORF">LX69_01701</name>
</gene>
<dbReference type="Proteomes" id="UP000249239">
    <property type="component" value="Unassembled WGS sequence"/>
</dbReference>
<dbReference type="PROSITE" id="PS51257">
    <property type="entry name" value="PROKAR_LIPOPROTEIN"/>
    <property type="match status" value="1"/>
</dbReference>
<dbReference type="PANTHER" id="PTHR31321:SF57">
    <property type="entry name" value="PECTINESTERASE 53-RELATED"/>
    <property type="match status" value="1"/>
</dbReference>
<keyword evidence="6" id="KW-1185">Reference proteome</keyword>
<evidence type="ECO:0000259" key="4">
    <source>
        <dbReference type="Pfam" id="PF01095"/>
    </source>
</evidence>
<accession>A0A2W7NFF0</accession>
<dbReference type="InterPro" id="IPR012334">
    <property type="entry name" value="Pectin_lyas_fold"/>
</dbReference>
<evidence type="ECO:0000256" key="2">
    <source>
        <dbReference type="ARBA" id="ARBA00022801"/>
    </source>
</evidence>
<dbReference type="Gene3D" id="2.160.20.10">
    <property type="entry name" value="Single-stranded right-handed beta-helix, Pectin lyase-like"/>
    <property type="match status" value="1"/>
</dbReference>
<evidence type="ECO:0000313" key="6">
    <source>
        <dbReference type="Proteomes" id="UP000249239"/>
    </source>
</evidence>
<dbReference type="RefSeq" id="WP_111445401.1">
    <property type="nucleotide sequence ID" value="NZ_QKZK01000011.1"/>
</dbReference>
<dbReference type="Pfam" id="PF01095">
    <property type="entry name" value="Pectinesterase"/>
    <property type="match status" value="1"/>
</dbReference>
<keyword evidence="3" id="KW-0063">Aspartyl esterase</keyword>
<dbReference type="EMBL" id="QKZK01000011">
    <property type="protein sequence ID" value="PZX16887.1"/>
    <property type="molecule type" value="Genomic_DNA"/>
</dbReference>
<comment type="caution">
    <text evidence="5">The sequence shown here is derived from an EMBL/GenBank/DDBJ whole genome shotgun (WGS) entry which is preliminary data.</text>
</comment>
<reference evidence="5 6" key="1">
    <citation type="submission" date="2018-06" db="EMBL/GenBank/DDBJ databases">
        <title>Genomic Encyclopedia of Archaeal and Bacterial Type Strains, Phase II (KMG-II): from individual species to whole genera.</title>
        <authorList>
            <person name="Goeker M."/>
        </authorList>
    </citation>
    <scope>NUCLEOTIDE SEQUENCE [LARGE SCALE GENOMIC DNA]</scope>
    <source>
        <strain evidence="5 6">DSM 6779</strain>
    </source>
</reference>
<dbReference type="InterPro" id="IPR011050">
    <property type="entry name" value="Pectin_lyase_fold/virulence"/>
</dbReference>
<comment type="similarity">
    <text evidence="1">Belongs to the pectinesterase family.</text>
</comment>
<evidence type="ECO:0000256" key="3">
    <source>
        <dbReference type="ARBA" id="ARBA00023085"/>
    </source>
</evidence>
<dbReference type="GO" id="GO:0009279">
    <property type="term" value="C:cell outer membrane"/>
    <property type="evidence" value="ECO:0007669"/>
    <property type="project" value="TreeGrafter"/>
</dbReference>
<dbReference type="GO" id="GO:0030599">
    <property type="term" value="F:pectinesterase activity"/>
    <property type="evidence" value="ECO:0007669"/>
    <property type="project" value="InterPro"/>
</dbReference>
<evidence type="ECO:0000256" key="1">
    <source>
        <dbReference type="ARBA" id="ARBA00008891"/>
    </source>
</evidence>
<protein>
    <submittedName>
        <fullName evidence="5">Pectinesterase</fullName>
    </submittedName>
</protein>
<proteinExistence type="inferred from homology"/>
<dbReference type="AlphaFoldDB" id="A0A2W7NFF0"/>
<dbReference type="SUPFAM" id="SSF51126">
    <property type="entry name" value="Pectin lyase-like"/>
    <property type="match status" value="1"/>
</dbReference>
<dbReference type="OrthoDB" id="9777975at2"/>
<sequence>MKGLILQNSLLGTICLLAVVGCTSVLHARQPKLYPTPGSKNINPDAPLTITFDVTPTVGNSGQIRVYEAGSDRLVDVLDLSIPAGPTKNVDHKGTPPPYLSTPYPYTSDNFTNANTKAGTPSGGALPNPDCYQLNIIGRFTDAFHFYPVMVRDNQAIITLHNNLLEYNRTYYIQIDQGVLTLPGKPFKGIRGNKQWRFSTRPEPPIITNQRITVSADGTGDFNTVQGALDFIPDHTPHRTTIFIKNGTYHEIVYFRNKHNISLVGEDREKTVVCYANNEVFNPHPINISTNEWPGTFPSRRAVFMADNARGIQLSNFTIRNLSKGQAEALLMAGSENLAYRMSIYGSGDALQTNGSAYLKECLIEGDGDTYLGRGPVFFDHCTIRSHGVFAWVRNTQANHGAVFFRCTLQATGNEETEIARAPTNKGQDYPYCEAVLLQCKLSGISNVGWGPVGGDTPHVHYWEWESTHLSDGLPVNVSQRHPVSRQLTLPNDADIIDNYSKPSFVLDGWHPKLP</sequence>
<feature type="domain" description="Pectinesterase catalytic" evidence="4">
    <location>
        <begin position="212"/>
        <end position="465"/>
    </location>
</feature>
<organism evidence="5 6">
    <name type="scientific">Breznakibacter xylanolyticus</name>
    <dbReference type="NCBI Taxonomy" id="990"/>
    <lineage>
        <taxon>Bacteria</taxon>
        <taxon>Pseudomonadati</taxon>
        <taxon>Bacteroidota</taxon>
        <taxon>Bacteroidia</taxon>
        <taxon>Marinilabiliales</taxon>
        <taxon>Marinilabiliaceae</taxon>
        <taxon>Breznakibacter</taxon>
    </lineage>
</organism>
<dbReference type="PANTHER" id="PTHR31321">
    <property type="entry name" value="ACYL-COA THIOESTER HYDROLASE YBHC-RELATED"/>
    <property type="match status" value="1"/>
</dbReference>
<dbReference type="GO" id="GO:0042545">
    <property type="term" value="P:cell wall modification"/>
    <property type="evidence" value="ECO:0007669"/>
    <property type="project" value="InterPro"/>
</dbReference>
<keyword evidence="2" id="KW-0378">Hydrolase</keyword>
<dbReference type="InterPro" id="IPR000070">
    <property type="entry name" value="Pectinesterase_cat"/>
</dbReference>
<name>A0A2W7NFF0_9BACT</name>
<evidence type="ECO:0000313" key="5">
    <source>
        <dbReference type="EMBL" id="PZX16887.1"/>
    </source>
</evidence>